<reference evidence="4 5" key="1">
    <citation type="submission" date="2018-03" db="EMBL/GenBank/DDBJ databases">
        <title>Genomes of Pezizomycetes fungi and the evolution of truffles.</title>
        <authorList>
            <person name="Murat C."/>
            <person name="Payen T."/>
            <person name="Noel B."/>
            <person name="Kuo A."/>
            <person name="Martin F.M."/>
        </authorList>
    </citation>
    <scope>NUCLEOTIDE SEQUENCE [LARGE SCALE GENOMIC DNA]</scope>
    <source>
        <strain evidence="4">091103-1</strain>
    </source>
</reference>
<feature type="compositionally biased region" description="Basic and acidic residues" evidence="1">
    <location>
        <begin position="368"/>
        <end position="377"/>
    </location>
</feature>
<gene>
    <name evidence="4" type="ORF">C7212DRAFT_341689</name>
</gene>
<dbReference type="InterPro" id="IPR013761">
    <property type="entry name" value="SAM/pointed_sf"/>
</dbReference>
<sequence>MPNGRAPKVDQQKPKARLSRPYEDQSQLWEAVGYSPIASPTNLGASKLRFPGSAAPPPPGIDAPYHCSQSTAAPPQFPSIEELEMPSPSHHQQPSSPTDSDIPSRDGDQHTPTFHRPHYHEMDNRDMSDRHILEWDVEDVAGYIRSLGLGQYGDSFLDNEIDGQVLVHLDHEELRDVGVQSVGHRLTILKNVYNIKTTHGVPIDTGDYVPVSADVEDTEKSATQYDIQRLIGIIRQRDERISQTEGELRELQKGIIKLREELLPVWRLLKDKNQALPTPLGLSTPTGYPSEPPQARDTDRRERDKRDRDRDREERDRERDQVQDPPFNSNASSSLQPTPSVGRGLSRKFSMKKLILGTPKNPSPTHSTHPENVRAEYEPPPTATNGNAAITNLQNSQSPGNIPSPTSPSTIYHVSGTGVGNALHNSTLGAMSAPAATHRPTDGQPPRTRPPRSDNEEPNPLSTSGNSSSSVEIFKSFRVSMEDPCYKVLPAALKRYNIQANWRQYALYIVHGDQERCLGLEEKPLILFKQLDREGRKPMFMLRRNGNFDSGGGGSNGGGASGGGIGGSGASVYGGREGGITLPGGVL</sequence>
<dbReference type="Pfam" id="PF00788">
    <property type="entry name" value="RA"/>
    <property type="match status" value="1"/>
</dbReference>
<dbReference type="EMBL" id="PYWC01000008">
    <property type="protein sequence ID" value="PWW79401.1"/>
    <property type="molecule type" value="Genomic_DNA"/>
</dbReference>
<dbReference type="InterPro" id="IPR001660">
    <property type="entry name" value="SAM"/>
</dbReference>
<proteinExistence type="predicted"/>
<keyword evidence="5" id="KW-1185">Reference proteome</keyword>
<protein>
    <recommendedName>
        <fullName evidence="6">RA-domain-containing protein</fullName>
    </recommendedName>
</protein>
<feature type="region of interest" description="Disordered" evidence="1">
    <location>
        <begin position="277"/>
        <end position="418"/>
    </location>
</feature>
<dbReference type="Gene3D" id="3.10.20.90">
    <property type="entry name" value="Phosphatidylinositol 3-kinase Catalytic Subunit, Chain A, domain 1"/>
    <property type="match status" value="1"/>
</dbReference>
<dbReference type="InterPro" id="IPR000159">
    <property type="entry name" value="RA_dom"/>
</dbReference>
<dbReference type="STRING" id="42249.A0A317T1Y5"/>
<dbReference type="GO" id="GO:0035255">
    <property type="term" value="F:ionotropic glutamate receptor binding"/>
    <property type="evidence" value="ECO:0007669"/>
    <property type="project" value="TreeGrafter"/>
</dbReference>
<dbReference type="CDD" id="cd09533">
    <property type="entry name" value="SAM_Ste50-like_fungal"/>
    <property type="match status" value="1"/>
</dbReference>
<dbReference type="Gene3D" id="1.10.150.50">
    <property type="entry name" value="Transcription Factor, Ets-1"/>
    <property type="match status" value="1"/>
</dbReference>
<dbReference type="PANTHER" id="PTHR24135">
    <property type="entry name" value="SH3 AND MULTIPLE ANKYRIN REPEAT DOMAINS PROTEIN"/>
    <property type="match status" value="1"/>
</dbReference>
<dbReference type="GO" id="GO:0007165">
    <property type="term" value="P:signal transduction"/>
    <property type="evidence" value="ECO:0007669"/>
    <property type="project" value="InterPro"/>
</dbReference>
<dbReference type="InterPro" id="IPR029071">
    <property type="entry name" value="Ubiquitin-like_domsf"/>
</dbReference>
<evidence type="ECO:0000313" key="4">
    <source>
        <dbReference type="EMBL" id="PWW79401.1"/>
    </source>
</evidence>
<feature type="compositionally biased region" description="Polar residues" evidence="1">
    <location>
        <begin position="383"/>
        <end position="412"/>
    </location>
</feature>
<accession>A0A317T1Y5</accession>
<evidence type="ECO:0008006" key="6">
    <source>
        <dbReference type="Google" id="ProtNLM"/>
    </source>
</evidence>
<feature type="compositionally biased region" description="Low complexity" evidence="1">
    <location>
        <begin position="86"/>
        <end position="97"/>
    </location>
</feature>
<dbReference type="CDD" id="cd01786">
    <property type="entry name" value="RA_STE50"/>
    <property type="match status" value="1"/>
</dbReference>
<dbReference type="PROSITE" id="PS50105">
    <property type="entry name" value="SAM_DOMAIN"/>
    <property type="match status" value="1"/>
</dbReference>
<evidence type="ECO:0000313" key="5">
    <source>
        <dbReference type="Proteomes" id="UP000246991"/>
    </source>
</evidence>
<dbReference type="PANTHER" id="PTHR24135:SF28">
    <property type="entry name" value="LD13733P"/>
    <property type="match status" value="1"/>
</dbReference>
<evidence type="ECO:0000259" key="3">
    <source>
        <dbReference type="PROSITE" id="PS50200"/>
    </source>
</evidence>
<feature type="domain" description="SAM" evidence="2">
    <location>
        <begin position="135"/>
        <end position="198"/>
    </location>
</feature>
<feature type="domain" description="Ras-associating" evidence="3">
    <location>
        <begin position="474"/>
        <end position="547"/>
    </location>
</feature>
<dbReference type="InterPro" id="IPR051569">
    <property type="entry name" value="SHANK"/>
</dbReference>
<feature type="compositionally biased region" description="Polar residues" evidence="1">
    <location>
        <begin position="326"/>
        <end position="339"/>
    </location>
</feature>
<dbReference type="SMART" id="SM00314">
    <property type="entry name" value="RA"/>
    <property type="match status" value="1"/>
</dbReference>
<feature type="compositionally biased region" description="Basic and acidic residues" evidence="1">
    <location>
        <begin position="294"/>
        <end position="322"/>
    </location>
</feature>
<evidence type="ECO:0000259" key="2">
    <source>
        <dbReference type="PROSITE" id="PS50105"/>
    </source>
</evidence>
<dbReference type="SUPFAM" id="SSF47769">
    <property type="entry name" value="SAM/Pointed domain"/>
    <property type="match status" value="1"/>
</dbReference>
<evidence type="ECO:0000256" key="1">
    <source>
        <dbReference type="SAM" id="MobiDB-lite"/>
    </source>
</evidence>
<dbReference type="SMART" id="SM00454">
    <property type="entry name" value="SAM"/>
    <property type="match status" value="1"/>
</dbReference>
<dbReference type="SUPFAM" id="SSF54236">
    <property type="entry name" value="Ubiquitin-like"/>
    <property type="match status" value="1"/>
</dbReference>
<feature type="region of interest" description="Disordered" evidence="1">
    <location>
        <begin position="433"/>
        <end position="469"/>
    </location>
</feature>
<dbReference type="Pfam" id="PF07647">
    <property type="entry name" value="SAM_2"/>
    <property type="match status" value="1"/>
</dbReference>
<dbReference type="AlphaFoldDB" id="A0A317T1Y5"/>
<name>A0A317T1Y5_9PEZI</name>
<dbReference type="OrthoDB" id="445896at2759"/>
<dbReference type="GO" id="GO:0030160">
    <property type="term" value="F:synaptic receptor adaptor activity"/>
    <property type="evidence" value="ECO:0007669"/>
    <property type="project" value="TreeGrafter"/>
</dbReference>
<dbReference type="Proteomes" id="UP000246991">
    <property type="component" value="Unassembled WGS sequence"/>
</dbReference>
<comment type="caution">
    <text evidence="4">The sequence shown here is derived from an EMBL/GenBank/DDBJ whole genome shotgun (WGS) entry which is preliminary data.</text>
</comment>
<organism evidence="4 5">
    <name type="scientific">Tuber magnatum</name>
    <name type="common">white Piedmont truffle</name>
    <dbReference type="NCBI Taxonomy" id="42249"/>
    <lineage>
        <taxon>Eukaryota</taxon>
        <taxon>Fungi</taxon>
        <taxon>Dikarya</taxon>
        <taxon>Ascomycota</taxon>
        <taxon>Pezizomycotina</taxon>
        <taxon>Pezizomycetes</taxon>
        <taxon>Pezizales</taxon>
        <taxon>Tuberaceae</taxon>
        <taxon>Tuber</taxon>
    </lineage>
</organism>
<feature type="region of interest" description="Disordered" evidence="1">
    <location>
        <begin position="1"/>
        <end position="122"/>
    </location>
</feature>
<dbReference type="PROSITE" id="PS50200">
    <property type="entry name" value="RA"/>
    <property type="match status" value="1"/>
</dbReference>